<dbReference type="InterPro" id="IPR027417">
    <property type="entry name" value="P-loop_NTPase"/>
</dbReference>
<dbReference type="GO" id="GO:0006302">
    <property type="term" value="P:double-strand break repair"/>
    <property type="evidence" value="ECO:0007669"/>
    <property type="project" value="InterPro"/>
</dbReference>
<dbReference type="AlphaFoldDB" id="A0A6N7XJB5"/>
<dbReference type="PANTHER" id="PTHR32114">
    <property type="entry name" value="ABC TRANSPORTER ABCH.3"/>
    <property type="match status" value="1"/>
</dbReference>
<reference evidence="6 7" key="1">
    <citation type="submission" date="2019-08" db="EMBL/GenBank/DDBJ databases">
        <title>In-depth cultivation of the pig gut microbiome towards novel bacterial diversity and tailored functional studies.</title>
        <authorList>
            <person name="Wylensek D."/>
            <person name="Hitch T.C.A."/>
            <person name="Clavel T."/>
        </authorList>
    </citation>
    <scope>NUCLEOTIDE SEQUENCE [LARGE SCALE GENOMIC DNA]</scope>
    <source>
        <strain evidence="6 7">WCA-MUC-591-APC-4B</strain>
    </source>
</reference>
<evidence type="ECO:0000259" key="5">
    <source>
        <dbReference type="Pfam" id="PF13476"/>
    </source>
</evidence>
<evidence type="ECO:0000313" key="7">
    <source>
        <dbReference type="Proteomes" id="UP000469424"/>
    </source>
</evidence>
<sequence length="916" mass="103713">MRPIRIEMSAFGPYAGKQTVEMDRLGTSGIYLITGDTGAGKTTIFDAIVFALYGTASSDRRSGDMLRSRYAEPDTPTEVKLVFAYRNKEYEILRNPTYQRPKLRGEGMTQENASAELRLPGGEILTRTGEVDEKIREILGMTRDQFMQIAMIAQGDFLKLLLAKTEERRKIFSSIFRTGRYARLEERLKQEARQARKTYDDVVREIGFEQERARLPEGTDRSGLRDEEYLQAIEKFRDEAGIRLEEGEKKQELLRGELDALAARILAAEEQEKRKKALEETREQWTKLQAAAEQRKQELEAARSREPEAKEKEARLHVEQDRLQQYDRLEELKQQKIEAEKKQASDEAARKKLEAGRKALTQQIQDCRQKIKEKEALAGKAAAFSGEKERLRSQGAEYNELKTLLEAYEEDSEKWSRAAVTYQAACGKEREFGESYLRQHRAFLDDQAGILAAELAENQPCPVCGSLLHPSPAMKTDDAPTRETVEQSQKRWEESKTAMDEAGRKAAALRGTRDSSLQHMEEKAKGLNMPTEPAALKETLMEEQKRFRPKWKEVTEALAASEAAAEAKVVLEEKLETLQKKQEGDEEAYRKLELESARLQEQIENLSANYSELKETLPYPDRESAGKAASLLDREIREIREAVQSAEENEKAAARRIQEAEGRMGELQKQIREGESAESMTSAELQENQKQKKDEHLRLQAEAKEDNLIWETNSAAAGNIRKLSGEREQAARKYSMLQNLADTANGNLSGKQRIQLETYVQQQLFDRILVRANTRFRVMSGGQYDLVRRKEYQKNQQSGLDLDVVDHYNGTTRSVSTLSGGESFMASLSLALGLSDEIQESAGGVQLDALFVDEGFGSLDEETLDQAMKAIQTLAEDGGRIVGIISHVTELQNRIDRQLLVRKMKSGGSTVTINIL</sequence>
<evidence type="ECO:0000256" key="4">
    <source>
        <dbReference type="SAM" id="MobiDB-lite"/>
    </source>
</evidence>
<comment type="subunit">
    <text evidence="2">Heterodimer of SbcC and SbcD.</text>
</comment>
<feature type="compositionally biased region" description="Basic and acidic residues" evidence="4">
    <location>
        <begin position="661"/>
        <end position="675"/>
    </location>
</feature>
<dbReference type="InterPro" id="IPR038729">
    <property type="entry name" value="Rad50/SbcC_AAA"/>
</dbReference>
<evidence type="ECO:0000313" key="6">
    <source>
        <dbReference type="EMBL" id="MST71308.1"/>
    </source>
</evidence>
<evidence type="ECO:0000256" key="1">
    <source>
        <dbReference type="ARBA" id="ARBA00006930"/>
    </source>
</evidence>
<comment type="similarity">
    <text evidence="1">Belongs to the SMC family. SbcC subfamily.</text>
</comment>
<dbReference type="EMBL" id="VUNA01000019">
    <property type="protein sequence ID" value="MST71308.1"/>
    <property type="molecule type" value="Genomic_DNA"/>
</dbReference>
<keyword evidence="7" id="KW-1185">Reference proteome</keyword>
<dbReference type="Gene3D" id="3.40.50.300">
    <property type="entry name" value="P-loop containing nucleotide triphosphate hydrolases"/>
    <property type="match status" value="2"/>
</dbReference>
<feature type="region of interest" description="Disordered" evidence="4">
    <location>
        <begin position="661"/>
        <end position="695"/>
    </location>
</feature>
<dbReference type="Pfam" id="PF13476">
    <property type="entry name" value="AAA_23"/>
    <property type="match status" value="1"/>
</dbReference>
<protein>
    <recommendedName>
        <fullName evidence="3">Nuclease SbcCD subunit C</fullName>
    </recommendedName>
</protein>
<dbReference type="Proteomes" id="UP000469424">
    <property type="component" value="Unassembled WGS sequence"/>
</dbReference>
<feature type="domain" description="Rad50/SbcC-type AAA" evidence="5">
    <location>
        <begin position="5"/>
        <end position="299"/>
    </location>
</feature>
<dbReference type="PANTHER" id="PTHR32114:SF2">
    <property type="entry name" value="ABC TRANSPORTER ABCH.3"/>
    <property type="match status" value="1"/>
</dbReference>
<feature type="region of interest" description="Disordered" evidence="4">
    <location>
        <begin position="296"/>
        <end position="316"/>
    </location>
</feature>
<dbReference type="RefSeq" id="WP_154554873.1">
    <property type="nucleotide sequence ID" value="NZ_VUNA01000019.1"/>
</dbReference>
<comment type="caution">
    <text evidence="6">The sequence shown here is derived from an EMBL/GenBank/DDBJ whole genome shotgun (WGS) entry which is preliminary data.</text>
</comment>
<feature type="region of interest" description="Disordered" evidence="4">
    <location>
        <begin position="472"/>
        <end position="516"/>
    </location>
</feature>
<gene>
    <name evidence="6" type="ORF">FYJ65_08320</name>
</gene>
<name>A0A6N7XJB5_9FIRM</name>
<evidence type="ECO:0000256" key="3">
    <source>
        <dbReference type="ARBA" id="ARBA00013368"/>
    </source>
</evidence>
<feature type="compositionally biased region" description="Basic and acidic residues" evidence="4">
    <location>
        <begin position="475"/>
        <end position="504"/>
    </location>
</feature>
<evidence type="ECO:0000256" key="2">
    <source>
        <dbReference type="ARBA" id="ARBA00011322"/>
    </source>
</evidence>
<dbReference type="GO" id="GO:0016887">
    <property type="term" value="F:ATP hydrolysis activity"/>
    <property type="evidence" value="ECO:0007669"/>
    <property type="project" value="InterPro"/>
</dbReference>
<dbReference type="Pfam" id="PF13558">
    <property type="entry name" value="SbcC_Walker_B"/>
    <property type="match status" value="1"/>
</dbReference>
<organism evidence="6 7">
    <name type="scientific">Mogibacterium kristiansenii</name>
    <dbReference type="NCBI Taxonomy" id="2606708"/>
    <lineage>
        <taxon>Bacteria</taxon>
        <taxon>Bacillati</taxon>
        <taxon>Bacillota</taxon>
        <taxon>Clostridia</taxon>
        <taxon>Peptostreptococcales</taxon>
        <taxon>Anaerovoracaceae</taxon>
        <taxon>Mogibacterium</taxon>
    </lineage>
</organism>
<dbReference type="SUPFAM" id="SSF52540">
    <property type="entry name" value="P-loop containing nucleoside triphosphate hydrolases"/>
    <property type="match status" value="1"/>
</dbReference>
<proteinExistence type="inferred from homology"/>
<accession>A0A6N7XJB5</accession>